<name>A0A1E5QDZ2_9CYAN</name>
<gene>
    <name evidence="1" type="ORF">BH720_23205</name>
</gene>
<reference evidence="1" key="1">
    <citation type="submission" date="2016-09" db="EMBL/GenBank/DDBJ databases">
        <title>Draft genome of thermotolerant cyanobacterium Desertifilum sp. strain IPPAS B-1220.</title>
        <authorList>
            <person name="Sinetova M.A."/>
            <person name="Bolakhan K."/>
            <person name="Zayadan B.K."/>
            <person name="Mironov K.S."/>
            <person name="Ustinova V."/>
            <person name="Kupriyanova E.V."/>
            <person name="Sidorov R.A."/>
            <person name="Skrypnik A.N."/>
            <person name="Gogoleva N.E."/>
            <person name="Gogolev Y.V."/>
            <person name="Los D.A."/>
        </authorList>
    </citation>
    <scope>NUCLEOTIDE SEQUENCE [LARGE SCALE GENOMIC DNA]</scope>
    <source>
        <strain evidence="1">IPPAS B-1220</strain>
    </source>
</reference>
<dbReference type="AlphaFoldDB" id="A0A1E5QDZ2"/>
<comment type="caution">
    <text evidence="1">The sequence shown here is derived from an EMBL/GenBank/DDBJ whole genome shotgun (WGS) entry which is preliminary data.</text>
</comment>
<accession>A0A1E5QDZ2</accession>
<organism evidence="1">
    <name type="scientific">Desertifilum tharense IPPAS B-1220</name>
    <dbReference type="NCBI Taxonomy" id="1781255"/>
    <lineage>
        <taxon>Bacteria</taxon>
        <taxon>Bacillati</taxon>
        <taxon>Cyanobacteriota</taxon>
        <taxon>Cyanophyceae</taxon>
        <taxon>Desertifilales</taxon>
        <taxon>Desertifilaceae</taxon>
        <taxon>Desertifilum</taxon>
    </lineage>
</organism>
<evidence type="ECO:0000313" key="1">
    <source>
        <dbReference type="EMBL" id="OEJ72879.1"/>
    </source>
</evidence>
<protein>
    <submittedName>
        <fullName evidence="1">Uncharacterized protein</fullName>
    </submittedName>
</protein>
<dbReference type="EMBL" id="MJGC01000110">
    <property type="protein sequence ID" value="OEJ72879.1"/>
    <property type="molecule type" value="Genomic_DNA"/>
</dbReference>
<dbReference type="STRING" id="1781255.BH720_23205"/>
<sequence>MGKSRLNRRVHFLLNERIDKILSLFLLNLREKTTKFPNRKQTLKKANQVKLLKTRKASELYITSIAFRSGRSL</sequence>
<proteinExistence type="predicted"/>